<evidence type="ECO:0000313" key="1">
    <source>
        <dbReference type="EMBL" id="CAD7251229.1"/>
    </source>
</evidence>
<dbReference type="AlphaFoldDB" id="A0A7R9ABQ3"/>
<sequence>MEKTTEEAGISPPKAATEEAEVGIARAWPMNFLTLHGQHSPCPTKKIHVQGFTIKQLYRHMQESCVAKGCLKEILLKYVCFTSLVKDMNISIAKRVRWRYYRSHISSDLLQPDAFLNCGACTQIKKQWRTVTGEAQRDLEGLRERRLKMAEKSKGITQMHIRMPAGEAWCPNEHDIQYIREILGPDLGYVCLQTTPALNAFDVLVPPDWNAAELEVVRASIQNYFPEMSEDKVHVWHVFSPNTQNSMELVLYLQKLRDYKNTSTEFTASITPTMQSYLANVKSQMLGPLQQPIIGSTSIGSAGTNDLHPGMLAVVYTEQKTSRPWMGKITSIEEKEVTIPSYQGTYEKSWNQ</sequence>
<accession>A0A7R9ABQ3</accession>
<dbReference type="Proteomes" id="UP000677054">
    <property type="component" value="Unassembled WGS sequence"/>
</dbReference>
<reference evidence="1" key="1">
    <citation type="submission" date="2020-11" db="EMBL/GenBank/DDBJ databases">
        <authorList>
            <person name="Tran Van P."/>
        </authorList>
    </citation>
    <scope>NUCLEOTIDE SEQUENCE</scope>
</reference>
<organism evidence="1">
    <name type="scientific">Darwinula stevensoni</name>
    <dbReference type="NCBI Taxonomy" id="69355"/>
    <lineage>
        <taxon>Eukaryota</taxon>
        <taxon>Metazoa</taxon>
        <taxon>Ecdysozoa</taxon>
        <taxon>Arthropoda</taxon>
        <taxon>Crustacea</taxon>
        <taxon>Oligostraca</taxon>
        <taxon>Ostracoda</taxon>
        <taxon>Podocopa</taxon>
        <taxon>Podocopida</taxon>
        <taxon>Darwinulocopina</taxon>
        <taxon>Darwinuloidea</taxon>
        <taxon>Darwinulidae</taxon>
        <taxon>Darwinula</taxon>
    </lineage>
</organism>
<name>A0A7R9ABQ3_9CRUS</name>
<gene>
    <name evidence="1" type="ORF">DSTB1V02_LOCUS10996</name>
</gene>
<dbReference type="EMBL" id="LR902895">
    <property type="protein sequence ID" value="CAD7251229.1"/>
    <property type="molecule type" value="Genomic_DNA"/>
</dbReference>
<protein>
    <submittedName>
        <fullName evidence="1">Uncharacterized protein</fullName>
    </submittedName>
</protein>
<evidence type="ECO:0000313" key="2">
    <source>
        <dbReference type="Proteomes" id="UP000677054"/>
    </source>
</evidence>
<dbReference type="EMBL" id="CAJPEV010003378">
    <property type="protein sequence ID" value="CAG0899621.1"/>
    <property type="molecule type" value="Genomic_DNA"/>
</dbReference>
<proteinExistence type="predicted"/>
<keyword evidence="2" id="KW-1185">Reference proteome</keyword>